<dbReference type="Gene3D" id="1.20.5.1930">
    <property type="match status" value="1"/>
</dbReference>
<comment type="caution">
    <text evidence="6">The sequence shown here is derived from an EMBL/GenBank/DDBJ whole genome shotgun (WGS) entry which is preliminary data.</text>
</comment>
<evidence type="ECO:0000256" key="4">
    <source>
        <dbReference type="SAM" id="Phobius"/>
    </source>
</evidence>
<dbReference type="SUPFAM" id="SSF55874">
    <property type="entry name" value="ATPase domain of HSP90 chaperone/DNA topoisomerase II/histidine kinase"/>
    <property type="match status" value="1"/>
</dbReference>
<dbReference type="InterPro" id="IPR050482">
    <property type="entry name" value="Sensor_HK_TwoCompSys"/>
</dbReference>
<gene>
    <name evidence="6" type="ORF">DF220_01345</name>
</gene>
<dbReference type="Gene3D" id="3.30.565.10">
    <property type="entry name" value="Histidine kinase-like ATPase, C-terminal domain"/>
    <property type="match status" value="1"/>
</dbReference>
<evidence type="ECO:0000256" key="1">
    <source>
        <dbReference type="ARBA" id="ARBA00022679"/>
    </source>
</evidence>
<dbReference type="Pfam" id="PF07730">
    <property type="entry name" value="HisKA_3"/>
    <property type="match status" value="1"/>
</dbReference>
<dbReference type="AlphaFoldDB" id="A0A2U1SYE3"/>
<keyword evidence="2 6" id="KW-0418">Kinase</keyword>
<dbReference type="GO" id="GO:0000155">
    <property type="term" value="F:phosphorelay sensor kinase activity"/>
    <property type="evidence" value="ECO:0007669"/>
    <property type="project" value="InterPro"/>
</dbReference>
<dbReference type="EMBL" id="QEEX01000001">
    <property type="protein sequence ID" value="PWB96629.1"/>
    <property type="molecule type" value="Genomic_DNA"/>
</dbReference>
<dbReference type="CDD" id="cd16917">
    <property type="entry name" value="HATPase_UhpB-NarQ-NarX-like"/>
    <property type="match status" value="1"/>
</dbReference>
<evidence type="ECO:0000259" key="5">
    <source>
        <dbReference type="Pfam" id="PF07730"/>
    </source>
</evidence>
<reference evidence="7" key="1">
    <citation type="submission" date="2018-04" db="EMBL/GenBank/DDBJ databases">
        <authorList>
            <person name="Liu S."/>
            <person name="Wang Z."/>
            <person name="Li J."/>
        </authorList>
    </citation>
    <scope>NUCLEOTIDE SEQUENCE [LARGE SCALE GENOMIC DNA]</scope>
    <source>
        <strain evidence="7">S1194</strain>
    </source>
</reference>
<protein>
    <submittedName>
        <fullName evidence="6">Histidine kinase</fullName>
    </submittedName>
</protein>
<sequence>MHHIDPSPEARSVQTTWLYTLVSFAFFFLLVQVFAIAESVRVLQNSLSSGHTTDALLSATVVTLTVVASAVQLRWCFFLRAGLAGGIPGTSWAVLLMVPAVLAWMLGAAVPGLAVYAALPLWLSVGALAPLLPHSPRLMLIGAGLICVLVHPIVASEVFGIAFSVADLDLAALVFAAMLPLMVITSMWWWRIVVELDRHRRAGAELAVARERLRFASDLHDIQGHHLQVIALKAELAERLLDHNPVGARENLHEVRAIARQALDETRSLVYGYREIAFGDELENAREVLSAAGARCVLNVGDLPRDPEVQRCHALIVREATTNILRHSEATNAWITLSTTPTGSELVIGNDGATQGAANRDAAGALRGSGLAGLRERVNAIGGTLEAVVGDTNTFEIRVMVPEYEVVA</sequence>
<feature type="transmembrane region" description="Helical" evidence="4">
    <location>
        <begin position="113"/>
        <end position="132"/>
    </location>
</feature>
<keyword evidence="4" id="KW-0472">Membrane</keyword>
<keyword evidence="3" id="KW-0902">Two-component regulatory system</keyword>
<dbReference type="PANTHER" id="PTHR24421">
    <property type="entry name" value="NITRATE/NITRITE SENSOR PROTEIN NARX-RELATED"/>
    <property type="match status" value="1"/>
</dbReference>
<name>A0A2U1SYE3_9MICO</name>
<evidence type="ECO:0000313" key="7">
    <source>
        <dbReference type="Proteomes" id="UP000244978"/>
    </source>
</evidence>
<dbReference type="RefSeq" id="WP_108996765.1">
    <property type="nucleotide sequence ID" value="NZ_QEEX01000001.1"/>
</dbReference>
<proteinExistence type="predicted"/>
<keyword evidence="7" id="KW-1185">Reference proteome</keyword>
<keyword evidence="4" id="KW-1133">Transmembrane helix</keyword>
<feature type="domain" description="Signal transduction histidine kinase subgroup 3 dimerisation and phosphoacceptor" evidence="5">
    <location>
        <begin position="211"/>
        <end position="275"/>
    </location>
</feature>
<dbReference type="PANTHER" id="PTHR24421:SF63">
    <property type="entry name" value="SENSOR HISTIDINE KINASE DESK"/>
    <property type="match status" value="1"/>
</dbReference>
<accession>A0A2U1SYE3</accession>
<feature type="transmembrane region" description="Helical" evidence="4">
    <location>
        <begin position="16"/>
        <end position="35"/>
    </location>
</feature>
<feature type="transmembrane region" description="Helical" evidence="4">
    <location>
        <begin position="139"/>
        <end position="164"/>
    </location>
</feature>
<dbReference type="Proteomes" id="UP000244978">
    <property type="component" value="Unassembled WGS sequence"/>
</dbReference>
<evidence type="ECO:0000256" key="3">
    <source>
        <dbReference type="ARBA" id="ARBA00023012"/>
    </source>
</evidence>
<feature type="transmembrane region" description="Helical" evidence="4">
    <location>
        <begin position="170"/>
        <end position="190"/>
    </location>
</feature>
<evidence type="ECO:0000256" key="2">
    <source>
        <dbReference type="ARBA" id="ARBA00022777"/>
    </source>
</evidence>
<dbReference type="GO" id="GO:0016020">
    <property type="term" value="C:membrane"/>
    <property type="evidence" value="ECO:0007669"/>
    <property type="project" value="InterPro"/>
</dbReference>
<organism evidence="6 7">
    <name type="scientific">Homoserinimonas hongtaonis</name>
    <dbReference type="NCBI Taxonomy" id="2079791"/>
    <lineage>
        <taxon>Bacteria</taxon>
        <taxon>Bacillati</taxon>
        <taxon>Actinomycetota</taxon>
        <taxon>Actinomycetes</taxon>
        <taxon>Micrococcales</taxon>
        <taxon>Microbacteriaceae</taxon>
        <taxon>Homoserinimonas</taxon>
    </lineage>
</organism>
<dbReference type="GO" id="GO:0046983">
    <property type="term" value="F:protein dimerization activity"/>
    <property type="evidence" value="ECO:0007669"/>
    <property type="project" value="InterPro"/>
</dbReference>
<keyword evidence="4" id="KW-0812">Transmembrane</keyword>
<feature type="transmembrane region" description="Helical" evidence="4">
    <location>
        <begin position="55"/>
        <end position="77"/>
    </location>
</feature>
<dbReference type="InterPro" id="IPR011712">
    <property type="entry name" value="Sig_transdc_His_kin_sub3_dim/P"/>
</dbReference>
<keyword evidence="1" id="KW-0808">Transferase</keyword>
<evidence type="ECO:0000313" key="6">
    <source>
        <dbReference type="EMBL" id="PWB96629.1"/>
    </source>
</evidence>
<dbReference type="InterPro" id="IPR036890">
    <property type="entry name" value="HATPase_C_sf"/>
</dbReference>
<feature type="transmembrane region" description="Helical" evidence="4">
    <location>
        <begin position="89"/>
        <end position="107"/>
    </location>
</feature>